<protein>
    <submittedName>
        <fullName evidence="1">Uncharacterized protein</fullName>
    </submittedName>
</protein>
<organism evidence="1 2">
    <name type="scientific">Musa troglodytarum</name>
    <name type="common">fe'i banana</name>
    <dbReference type="NCBI Taxonomy" id="320322"/>
    <lineage>
        <taxon>Eukaryota</taxon>
        <taxon>Viridiplantae</taxon>
        <taxon>Streptophyta</taxon>
        <taxon>Embryophyta</taxon>
        <taxon>Tracheophyta</taxon>
        <taxon>Spermatophyta</taxon>
        <taxon>Magnoliopsida</taxon>
        <taxon>Liliopsida</taxon>
        <taxon>Zingiberales</taxon>
        <taxon>Musaceae</taxon>
        <taxon>Musa</taxon>
    </lineage>
</organism>
<keyword evidence="2" id="KW-1185">Reference proteome</keyword>
<evidence type="ECO:0000313" key="1">
    <source>
        <dbReference type="EMBL" id="URE08673.1"/>
    </source>
</evidence>
<proteinExistence type="predicted"/>
<evidence type="ECO:0000313" key="2">
    <source>
        <dbReference type="Proteomes" id="UP001055439"/>
    </source>
</evidence>
<dbReference type="EMBL" id="CP097508">
    <property type="protein sequence ID" value="URE08673.1"/>
    <property type="molecule type" value="Genomic_DNA"/>
</dbReference>
<gene>
    <name evidence="1" type="ORF">MUK42_33907</name>
</gene>
<name>A0A9E7GCD3_9LILI</name>
<accession>A0A9E7GCD3</accession>
<sequence length="86" mass="9391">MACARRTEPENNLTDTAALLFRDSRKRKLRRKRWTDGCKAPLSCCLQDARVPQVTGAGRRIAARVASATLLPANEVLAANEARIGA</sequence>
<reference evidence="1" key="1">
    <citation type="submission" date="2022-05" db="EMBL/GenBank/DDBJ databases">
        <title>The Musa troglodytarum L. genome provides insights into the mechanism of non-climacteric behaviour and enrichment of carotenoids.</title>
        <authorList>
            <person name="Wang J."/>
        </authorList>
    </citation>
    <scope>NUCLEOTIDE SEQUENCE</scope>
    <source>
        <tissue evidence="1">Leaf</tissue>
    </source>
</reference>
<dbReference type="Proteomes" id="UP001055439">
    <property type="component" value="Chromosome 6"/>
</dbReference>
<dbReference type="AlphaFoldDB" id="A0A9E7GCD3"/>